<accession>A0A6J2YKP1</accession>
<feature type="compositionally biased region" description="Basic residues" evidence="1">
    <location>
        <begin position="288"/>
        <end position="302"/>
    </location>
</feature>
<dbReference type="KEGG" id="soy:115888221"/>
<feature type="region of interest" description="Disordered" evidence="1">
    <location>
        <begin position="154"/>
        <end position="174"/>
    </location>
</feature>
<dbReference type="InParanoid" id="A0A6J2YKP1"/>
<evidence type="ECO:0000313" key="3">
    <source>
        <dbReference type="RefSeq" id="XP_030763714.1"/>
    </source>
</evidence>
<dbReference type="Proteomes" id="UP000504635">
    <property type="component" value="Unplaced"/>
</dbReference>
<dbReference type="GeneID" id="115888221"/>
<protein>
    <submittedName>
        <fullName evidence="3">Serine/arginine repetitive matrix protein 1-like</fullName>
    </submittedName>
</protein>
<name>A0A6J2YKP1_SITOR</name>
<organism evidence="2 3">
    <name type="scientific">Sitophilus oryzae</name>
    <name type="common">Rice weevil</name>
    <name type="synonym">Curculio oryzae</name>
    <dbReference type="NCBI Taxonomy" id="7048"/>
    <lineage>
        <taxon>Eukaryota</taxon>
        <taxon>Metazoa</taxon>
        <taxon>Ecdysozoa</taxon>
        <taxon>Arthropoda</taxon>
        <taxon>Hexapoda</taxon>
        <taxon>Insecta</taxon>
        <taxon>Pterygota</taxon>
        <taxon>Neoptera</taxon>
        <taxon>Endopterygota</taxon>
        <taxon>Coleoptera</taxon>
        <taxon>Polyphaga</taxon>
        <taxon>Cucujiformia</taxon>
        <taxon>Curculionidae</taxon>
        <taxon>Dryophthorinae</taxon>
        <taxon>Sitophilus</taxon>
    </lineage>
</organism>
<feature type="compositionally biased region" description="Basic residues" evidence="1">
    <location>
        <begin position="233"/>
        <end position="281"/>
    </location>
</feature>
<dbReference type="OrthoDB" id="419694at2759"/>
<feature type="compositionally biased region" description="Polar residues" evidence="1">
    <location>
        <begin position="774"/>
        <end position="791"/>
    </location>
</feature>
<feature type="compositionally biased region" description="Basic residues" evidence="1">
    <location>
        <begin position="365"/>
        <end position="390"/>
    </location>
</feature>
<keyword evidence="2" id="KW-1185">Reference proteome</keyword>
<feature type="region of interest" description="Disordered" evidence="1">
    <location>
        <begin position="1"/>
        <end position="44"/>
    </location>
</feature>
<feature type="compositionally biased region" description="Polar residues" evidence="1">
    <location>
        <begin position="806"/>
        <end position="836"/>
    </location>
</feature>
<dbReference type="RefSeq" id="XP_030763714.1">
    <property type="nucleotide sequence ID" value="XM_030907854.1"/>
</dbReference>
<feature type="region of interest" description="Disordered" evidence="1">
    <location>
        <begin position="191"/>
        <end position="396"/>
    </location>
</feature>
<feature type="compositionally biased region" description="Basic residues" evidence="1">
    <location>
        <begin position="341"/>
        <end position="356"/>
    </location>
</feature>
<feature type="region of interest" description="Disordered" evidence="1">
    <location>
        <begin position="454"/>
        <end position="499"/>
    </location>
</feature>
<feature type="compositionally biased region" description="Basic residues" evidence="1">
    <location>
        <begin position="214"/>
        <end position="225"/>
    </location>
</feature>
<evidence type="ECO:0000313" key="2">
    <source>
        <dbReference type="Proteomes" id="UP000504635"/>
    </source>
</evidence>
<reference evidence="3" key="1">
    <citation type="submission" date="2025-08" db="UniProtKB">
        <authorList>
            <consortium name="RefSeq"/>
        </authorList>
    </citation>
    <scope>IDENTIFICATION</scope>
    <source>
        <tissue evidence="3">Gonads</tissue>
    </source>
</reference>
<feature type="compositionally biased region" description="Basic residues" evidence="1">
    <location>
        <begin position="312"/>
        <end position="332"/>
    </location>
</feature>
<evidence type="ECO:0000256" key="1">
    <source>
        <dbReference type="SAM" id="MobiDB-lite"/>
    </source>
</evidence>
<proteinExistence type="predicted"/>
<feature type="region of interest" description="Disordered" evidence="1">
    <location>
        <begin position="767"/>
        <end position="836"/>
    </location>
</feature>
<gene>
    <name evidence="3" type="primary">LOC115888221</name>
</gene>
<dbReference type="AlphaFoldDB" id="A0A6J2YKP1"/>
<feature type="compositionally biased region" description="Basic and acidic residues" evidence="1">
    <location>
        <begin position="1"/>
        <end position="13"/>
    </location>
</feature>
<sequence>MTGSDDSKEKDESNTGNNLKVDPENSGVQENAKEDKHEDVPDDFFDDFEKEDFMAGLDIVDEDEEGEAQEERDKFTIEKQVEKEIPIKKTKKKIERVRKKIKKPAKSANQEGIVLTADEELKQLDAEIDKAKTTNKPKKQKITIDADTFDIRRDPEKTRQAIQKDKIKTAKDKEKRRITDIVQTGLVPPGMELEVDLEDVQQNYRPIRDLREKLKPKKSRTRSPQKTHDSPPKKRRSRSKNKVSPKRKSQSKNKLSPKRKSQSKNRISPKRKSRSKNRSPRKQSPSPPRKRSSKSPLRRRRADTRNLVYRRSPYRSKSPRRSPIRRSPKYNLRRSPPMYPRKSRSRSPILVRRRSRDRGTSPLYRRSRNRSSSPRPRRYRSRSRSPRKPLRNKEKMSFLEELAVKLNETRAPSAPVIPPAPVMYSVTVPPQPVVVPAPVPAPVPQVPYFPPVVPRAPAQPPPQQQQPYDPYDQSFFIGTPPSKQPGPSQQHSNGVPAKNKMPSIAKLFEDQKIRLSDYLAITAKPQVSSSTSEKLQEKIRAIQRCQEAVKILSEKRFSGPLLITKTDTYKPPIDDQRVSPLLRRPVVLFPFTTAGPKRKPEFEVKHRCKSLLERLGAKNTTSNLIVVQSDRKAPAAPKITEVPKKEFVQFKHKLESYNKPAPPKIPVITKSFSTQTDRELSICRECFHRKGILYANCGVQTGNPVITFSVGTQVYESDFYSMIPKTQSLASLTPAQLLGKQLMTGDNARNKNLDVFGLHQGNRPSLHESRSFLPFTNPTAPAQSFQNNSGDSRYPPPPPPPLLSSFFMSNMNQNTQTPFNSDHNRRGNSYNSNQRF</sequence>
<feature type="compositionally biased region" description="Pro residues" evidence="1">
    <location>
        <begin position="454"/>
        <end position="464"/>
    </location>
</feature>